<keyword evidence="4" id="KW-1185">Reference proteome</keyword>
<evidence type="ECO:0000313" key="4">
    <source>
        <dbReference type="Proteomes" id="UP000002036"/>
    </source>
</evidence>
<feature type="transmembrane region" description="Helical" evidence="2">
    <location>
        <begin position="61"/>
        <end position="78"/>
    </location>
</feature>
<organism evidence="3 4">
    <name type="scientific">Lachancea thermotolerans (strain ATCC 56472 / CBS 6340 / NRRL Y-8284)</name>
    <name type="common">Yeast</name>
    <name type="synonym">Kluyveromyces thermotolerans</name>
    <dbReference type="NCBI Taxonomy" id="559295"/>
    <lineage>
        <taxon>Eukaryota</taxon>
        <taxon>Fungi</taxon>
        <taxon>Dikarya</taxon>
        <taxon>Ascomycota</taxon>
        <taxon>Saccharomycotina</taxon>
        <taxon>Saccharomycetes</taxon>
        <taxon>Saccharomycetales</taxon>
        <taxon>Saccharomycetaceae</taxon>
        <taxon>Lachancea</taxon>
    </lineage>
</organism>
<dbReference type="KEGG" id="lth:KLTH0A05390g"/>
<dbReference type="AlphaFoldDB" id="C5DBU3"/>
<dbReference type="GeneID" id="8290496"/>
<dbReference type="eggNOG" id="ENOG502QW37">
    <property type="taxonomic scope" value="Eukaryota"/>
</dbReference>
<dbReference type="EMBL" id="CU928165">
    <property type="protein sequence ID" value="CAR21250.1"/>
    <property type="molecule type" value="Genomic_DNA"/>
</dbReference>
<dbReference type="Proteomes" id="UP000002036">
    <property type="component" value="Chromosome A"/>
</dbReference>
<accession>C5DBU3</accession>
<feature type="transmembrane region" description="Helical" evidence="2">
    <location>
        <begin position="20"/>
        <end position="40"/>
    </location>
</feature>
<dbReference type="OrthoDB" id="4033420at2759"/>
<evidence type="ECO:0000256" key="2">
    <source>
        <dbReference type="SAM" id="Phobius"/>
    </source>
</evidence>
<evidence type="ECO:0000256" key="1">
    <source>
        <dbReference type="SAM" id="MobiDB-lite"/>
    </source>
</evidence>
<dbReference type="RefSeq" id="XP_002551692.1">
    <property type="nucleotide sequence ID" value="XM_002551646.1"/>
</dbReference>
<protein>
    <submittedName>
        <fullName evidence="3">KLTH0A05390p</fullName>
    </submittedName>
</protein>
<feature type="transmembrane region" description="Helical" evidence="2">
    <location>
        <begin position="90"/>
        <end position="114"/>
    </location>
</feature>
<feature type="transmembrane region" description="Helical" evidence="2">
    <location>
        <begin position="291"/>
        <end position="317"/>
    </location>
</feature>
<feature type="transmembrane region" description="Helical" evidence="2">
    <location>
        <begin position="337"/>
        <end position="362"/>
    </location>
</feature>
<keyword evidence="2" id="KW-1133">Transmembrane helix</keyword>
<reference evidence="3 4" key="1">
    <citation type="journal article" date="2009" name="Genome Res.">
        <title>Comparative genomics of protoploid Saccharomycetaceae.</title>
        <authorList>
            <consortium name="The Genolevures Consortium"/>
            <person name="Souciet J.-L."/>
            <person name="Dujon B."/>
            <person name="Gaillardin C."/>
            <person name="Johnston M."/>
            <person name="Baret P.V."/>
            <person name="Cliften P."/>
            <person name="Sherman D.J."/>
            <person name="Weissenbach J."/>
            <person name="Westhof E."/>
            <person name="Wincker P."/>
            <person name="Jubin C."/>
            <person name="Poulain J."/>
            <person name="Barbe V."/>
            <person name="Segurens B."/>
            <person name="Artiguenave F."/>
            <person name="Anthouard V."/>
            <person name="Vacherie B."/>
            <person name="Val M.-E."/>
            <person name="Fulton R.S."/>
            <person name="Minx P."/>
            <person name="Wilson R."/>
            <person name="Durrens P."/>
            <person name="Jean G."/>
            <person name="Marck C."/>
            <person name="Martin T."/>
            <person name="Nikolski M."/>
            <person name="Rolland T."/>
            <person name="Seret M.-L."/>
            <person name="Casaregola S."/>
            <person name="Despons L."/>
            <person name="Fairhead C."/>
            <person name="Fischer G."/>
            <person name="Lafontaine I."/>
            <person name="Leh V."/>
            <person name="Lemaire M."/>
            <person name="de Montigny J."/>
            <person name="Neuveglise C."/>
            <person name="Thierry A."/>
            <person name="Blanc-Lenfle I."/>
            <person name="Bleykasten C."/>
            <person name="Diffels J."/>
            <person name="Fritsch E."/>
            <person name="Frangeul L."/>
            <person name="Goeffon A."/>
            <person name="Jauniaux N."/>
            <person name="Kachouri-Lafond R."/>
            <person name="Payen C."/>
            <person name="Potier S."/>
            <person name="Pribylova L."/>
            <person name="Ozanne C."/>
            <person name="Richard G.-F."/>
            <person name="Sacerdot C."/>
            <person name="Straub M.-L."/>
            <person name="Talla E."/>
        </authorList>
    </citation>
    <scope>NUCLEOTIDE SEQUENCE [LARGE SCALE GENOMIC DNA]</scope>
    <source>
        <strain evidence="4">ATCC 56472 / CBS 6340 / NRRL Y-8284</strain>
    </source>
</reference>
<evidence type="ECO:0000313" key="3">
    <source>
        <dbReference type="EMBL" id="CAR21250.1"/>
    </source>
</evidence>
<dbReference type="InParanoid" id="C5DBU3"/>
<feature type="region of interest" description="Disordered" evidence="1">
    <location>
        <begin position="248"/>
        <end position="267"/>
    </location>
</feature>
<keyword evidence="2" id="KW-0472">Membrane</keyword>
<feature type="transmembrane region" description="Helical" evidence="2">
    <location>
        <begin position="441"/>
        <end position="462"/>
    </location>
</feature>
<dbReference type="FunCoup" id="C5DBU3">
    <property type="interactions" value="21"/>
</dbReference>
<proteinExistence type="predicted"/>
<dbReference type="HOGENOM" id="CLU_036939_0_0_1"/>
<dbReference type="OMA" id="YIFGISW"/>
<name>C5DBU3_LACTC</name>
<gene>
    <name evidence="3" type="ordered locus">KLTH0A05390g</name>
</gene>
<keyword evidence="2" id="KW-0812">Transmembrane</keyword>
<sequence>MARISYVSPYFMPLVCSSKPWVSAIVFLNLVVLFVAAFSLSQLLISQYDDDAMFRPVGQDYFRTSLLGFFSPLALYFVRDFVLMVSPRFVLFNLFVDFPLNDWLYLLIIFCLAYPQAQETHARSSLDDTFWHIIPRQSCIFGISWALSEFMVCLVENFYSYEEVPSPESAKRQLESKMMQDEQDLARSNITLSKCIDVKRRTSHISENVYCHENSQPPQGAQSPNSAAAEGASADTVFVSFSDSSISLLRDPEQGPHPRSRNDRKRPGLYGGTVTYFPEVVSIRKFLKDILVLNLLVADSILLAVGHALLISMYFIYVPGHNRLFTSAVIYFGSRPFGFFVLSLVLPLSVFSFIASVFLFLWSDEDGEDYKNTRKLTSSDLHAHTSNPQSLQYITSNQLFVVNSIYTQDISGSEGDNELGILRFFRALMTTWRSLASHQSFPIAGITVWAFAIFVGGIVATIEQ</sequence>